<evidence type="ECO:0000313" key="4">
    <source>
        <dbReference type="Proteomes" id="UP000187941"/>
    </source>
</evidence>
<evidence type="ECO:0000256" key="1">
    <source>
        <dbReference type="SAM" id="MobiDB-lite"/>
    </source>
</evidence>
<protein>
    <submittedName>
        <fullName evidence="3">Uncharacterized protein</fullName>
    </submittedName>
</protein>
<dbReference type="EMBL" id="CP014263">
    <property type="protein sequence ID" value="AQG81901.1"/>
    <property type="molecule type" value="Genomic_DNA"/>
</dbReference>
<evidence type="ECO:0000256" key="2">
    <source>
        <dbReference type="SAM" id="Phobius"/>
    </source>
</evidence>
<dbReference type="KEGG" id="smon:AWR27_22950"/>
<keyword evidence="2" id="KW-1133">Transmembrane helix</keyword>
<keyword evidence="2" id="KW-0472">Membrane</keyword>
<proteinExistence type="predicted"/>
<accession>A0A1P9X2R2</accession>
<sequence>MKTQRPFNILPAGLLLGLAGSLLLNLYQLNERNRQTAGILPAESKNTGQTAIAEGMAVHRRHNTHKDSLPLTSPPGSLMKPHARR</sequence>
<dbReference type="RefSeq" id="WP_077133380.1">
    <property type="nucleotide sequence ID" value="NZ_CP014263.1"/>
</dbReference>
<evidence type="ECO:0000313" key="3">
    <source>
        <dbReference type="EMBL" id="AQG81901.1"/>
    </source>
</evidence>
<keyword evidence="2" id="KW-0812">Transmembrane</keyword>
<gene>
    <name evidence="3" type="ORF">AWR27_22950</name>
</gene>
<feature type="region of interest" description="Disordered" evidence="1">
    <location>
        <begin position="61"/>
        <end position="85"/>
    </location>
</feature>
<reference evidence="3 4" key="1">
    <citation type="submission" date="2016-01" db="EMBL/GenBank/DDBJ databases">
        <authorList>
            <person name="Oliw E.H."/>
        </authorList>
    </citation>
    <scope>NUCLEOTIDE SEQUENCE [LARGE SCALE GENOMIC DNA]</scope>
    <source>
        <strain evidence="3 4">DY10</strain>
    </source>
</reference>
<keyword evidence="4" id="KW-1185">Reference proteome</keyword>
<organism evidence="3 4">
    <name type="scientific">Spirosoma montaniterrae</name>
    <dbReference type="NCBI Taxonomy" id="1178516"/>
    <lineage>
        <taxon>Bacteria</taxon>
        <taxon>Pseudomonadati</taxon>
        <taxon>Bacteroidota</taxon>
        <taxon>Cytophagia</taxon>
        <taxon>Cytophagales</taxon>
        <taxon>Cytophagaceae</taxon>
        <taxon>Spirosoma</taxon>
    </lineage>
</organism>
<name>A0A1P9X2R2_9BACT</name>
<dbReference type="STRING" id="1178516.AWR27_22950"/>
<dbReference type="Proteomes" id="UP000187941">
    <property type="component" value="Chromosome"/>
</dbReference>
<feature type="transmembrane region" description="Helical" evidence="2">
    <location>
        <begin position="6"/>
        <end position="27"/>
    </location>
</feature>
<dbReference type="AlphaFoldDB" id="A0A1P9X2R2"/>